<comment type="caution">
    <text evidence="3">The sequence shown here is derived from an EMBL/GenBank/DDBJ whole genome shotgun (WGS) entry which is preliminary data.</text>
</comment>
<dbReference type="SUPFAM" id="SSF53955">
    <property type="entry name" value="Lysozyme-like"/>
    <property type="match status" value="1"/>
</dbReference>
<dbReference type="Proteomes" id="UP001139354">
    <property type="component" value="Unassembled WGS sequence"/>
</dbReference>
<accession>A0A9X1S2H8</accession>
<dbReference type="EMBL" id="JAGTTN010000001">
    <property type="protein sequence ID" value="MCC2031392.1"/>
    <property type="molecule type" value="Genomic_DNA"/>
</dbReference>
<name>A0A9X1S2H8_9MICO</name>
<proteinExistence type="predicted"/>
<evidence type="ECO:0000313" key="4">
    <source>
        <dbReference type="Proteomes" id="UP001139354"/>
    </source>
</evidence>
<evidence type="ECO:0000313" key="3">
    <source>
        <dbReference type="EMBL" id="MCC2031392.1"/>
    </source>
</evidence>
<feature type="compositionally biased region" description="Basic residues" evidence="2">
    <location>
        <begin position="9"/>
        <end position="24"/>
    </location>
</feature>
<reference evidence="3" key="1">
    <citation type="submission" date="2021-04" db="EMBL/GenBank/DDBJ databases">
        <title>Microbacterium tenobrionis sp. nov. and Microbacterium allomyrinae sp. nov., isolated from larvae of Tenobrio molitor and Allomyrina dichotoma, respectively.</title>
        <authorList>
            <person name="Lee S.D."/>
        </authorList>
    </citation>
    <scope>NUCLEOTIDE SEQUENCE</scope>
    <source>
        <strain evidence="3">BWT-G7</strain>
    </source>
</reference>
<dbReference type="InterPro" id="IPR023346">
    <property type="entry name" value="Lysozyme-like_dom_sf"/>
</dbReference>
<keyword evidence="4" id="KW-1185">Reference proteome</keyword>
<feature type="region of interest" description="Disordered" evidence="2">
    <location>
        <begin position="1"/>
        <end position="24"/>
    </location>
</feature>
<sequence length="312" mass="31525">MHETPSKTPTRRTLRKTRSSARRRPTLAVTVATGAALGILVTTGFAAASPAVAVAAASTPLAASTVAIASSIVGAETLSDIRTDAQSTLLAARVALTEADAITARIEASGLDIGVDRTTIDTSALQSSTDQLANLDVVPALLVPGMAEDTATATQAVADRVDDLSEHLVAAQAQKAAEEAAAAAAAAAAEAAAEAQRQAEAAAAAIASANTPDGAKALAAQMASASFGWGSDQFSCLASLWQKESSWNYQAYNASSGATGIPQALPGSKMASAGTDWQTNAATQIAWGLGYISSVYGTPCSAWGHSQSTNWY</sequence>
<dbReference type="RefSeq" id="WP_229383274.1">
    <property type="nucleotide sequence ID" value="NZ_JAGTTN010000001.1"/>
</dbReference>
<dbReference type="AlphaFoldDB" id="A0A9X1S2H8"/>
<gene>
    <name evidence="3" type="ORF">KEC57_04255</name>
</gene>
<organism evidence="3 4">
    <name type="scientific">Microbacterium allomyrinae</name>
    <dbReference type="NCBI Taxonomy" id="2830666"/>
    <lineage>
        <taxon>Bacteria</taxon>
        <taxon>Bacillati</taxon>
        <taxon>Actinomycetota</taxon>
        <taxon>Actinomycetes</taxon>
        <taxon>Micrococcales</taxon>
        <taxon>Microbacteriaceae</taxon>
        <taxon>Microbacterium</taxon>
    </lineage>
</organism>
<evidence type="ECO:0000256" key="2">
    <source>
        <dbReference type="SAM" id="MobiDB-lite"/>
    </source>
</evidence>
<feature type="coiled-coil region" evidence="1">
    <location>
        <begin position="161"/>
        <end position="205"/>
    </location>
</feature>
<protein>
    <submittedName>
        <fullName evidence="3">Phospholipase</fullName>
    </submittedName>
</protein>
<evidence type="ECO:0000256" key="1">
    <source>
        <dbReference type="SAM" id="Coils"/>
    </source>
</evidence>
<keyword evidence="1" id="KW-0175">Coiled coil</keyword>